<evidence type="ECO:0000313" key="1">
    <source>
        <dbReference type="EMBL" id="EFO3163575.1"/>
    </source>
</evidence>
<organism evidence="1 2">
    <name type="scientific">Escherichia coli O8</name>
    <dbReference type="NCBI Taxonomy" id="1010796"/>
    <lineage>
        <taxon>Bacteria</taxon>
        <taxon>Pseudomonadati</taxon>
        <taxon>Pseudomonadota</taxon>
        <taxon>Gammaproteobacteria</taxon>
        <taxon>Enterobacterales</taxon>
        <taxon>Enterobacteriaceae</taxon>
        <taxon>Escherichia</taxon>
    </lineage>
</organism>
<evidence type="ECO:0000313" key="2">
    <source>
        <dbReference type="Proteomes" id="UP000735456"/>
    </source>
</evidence>
<proteinExistence type="predicted"/>
<dbReference type="AlphaFoldDB" id="A0A9P2I6S2"/>
<dbReference type="Proteomes" id="UP000735456">
    <property type="component" value="Unassembled WGS sequence"/>
</dbReference>
<evidence type="ECO:0008006" key="3">
    <source>
        <dbReference type="Google" id="ProtNLM"/>
    </source>
</evidence>
<protein>
    <recommendedName>
        <fullName evidence="3">Bacterial toxin YdaT domain-containing protein</fullName>
    </recommendedName>
</protein>
<name>A0A9P2I6S2_ECOLX</name>
<dbReference type="EMBL" id="AATQVU010000001">
    <property type="protein sequence ID" value="EFO3163575.1"/>
    <property type="molecule type" value="Genomic_DNA"/>
</dbReference>
<reference evidence="1" key="1">
    <citation type="submission" date="2018-06" db="EMBL/GenBank/DDBJ databases">
        <authorList>
            <consortium name="GenomeTrakr network: Whole genome sequencing for foodborne pathogen traceback"/>
        </authorList>
    </citation>
    <scope>NUCLEOTIDE SEQUENCE</scope>
    <source>
        <strain evidence="1">PSU-0700</strain>
    </source>
</reference>
<accession>A0A9P2I6S2</accession>
<gene>
    <name evidence="1" type="ORF">DP913_00650</name>
</gene>
<dbReference type="Gene3D" id="1.10.3600.10">
    <property type="entry name" value="Putative bacterial toxin ydaT"/>
    <property type="match status" value="1"/>
</dbReference>
<sequence length="148" mass="16115">MKISPQIEAVATAVNQWAASEGWQTVGLDIAAQYHYEGGGSLLPDPDSDQDNARQRVRRIFQNCDGPRYSAMAAELTGPALRAMPVMRSAAVSMPDAPQYLSALALKEITEFLNAVNLGAPDRELCKEGREAREAFNRLFNTVIPAGH</sequence>
<comment type="caution">
    <text evidence="1">The sequence shown here is derived from an EMBL/GenBank/DDBJ whole genome shotgun (WGS) entry which is preliminary data.</text>
</comment>
<dbReference type="InterPro" id="IPR037042">
    <property type="entry name" value="YdaT-like_sf"/>
</dbReference>